<organism evidence="6 7">
    <name type="scientific">Pseudoalteromonas espejiana</name>
    <dbReference type="NCBI Taxonomy" id="28107"/>
    <lineage>
        <taxon>Bacteria</taxon>
        <taxon>Pseudomonadati</taxon>
        <taxon>Pseudomonadota</taxon>
        <taxon>Gammaproteobacteria</taxon>
        <taxon>Alteromonadales</taxon>
        <taxon>Pseudoalteromonadaceae</taxon>
        <taxon>Pseudoalteromonas</taxon>
    </lineage>
</organism>
<dbReference type="PROSITE" id="PS51257">
    <property type="entry name" value="PROKAR_LIPOPROTEIN"/>
    <property type="match status" value="1"/>
</dbReference>
<dbReference type="InterPro" id="IPR036328">
    <property type="entry name" value="MliC_sf"/>
</dbReference>
<evidence type="ECO:0000256" key="1">
    <source>
        <dbReference type="ARBA" id="ARBA00022729"/>
    </source>
</evidence>
<proteinExistence type="predicted"/>
<reference evidence="6 7" key="1">
    <citation type="submission" date="2019-07" db="EMBL/GenBank/DDBJ databases">
        <title>Whole genome shotgun sequence of Pseudoalteromonas espejiana NBRC 102222.</title>
        <authorList>
            <person name="Hosoyama A."/>
            <person name="Uohara A."/>
            <person name="Ohji S."/>
            <person name="Ichikawa N."/>
        </authorList>
    </citation>
    <scope>NUCLEOTIDE SEQUENCE [LARGE SCALE GENOMIC DNA]</scope>
    <source>
        <strain evidence="6 7">NBRC 102222</strain>
    </source>
</reference>
<feature type="domain" description="C-type lysozyme inhibitor" evidence="5">
    <location>
        <begin position="26"/>
        <end position="86"/>
    </location>
</feature>
<name>A0A510XXS9_9GAMM</name>
<evidence type="ECO:0000256" key="3">
    <source>
        <dbReference type="ARBA" id="ARBA00023139"/>
    </source>
</evidence>
<comment type="caution">
    <text evidence="6">The sequence shown here is derived from an EMBL/GenBank/DDBJ whole genome shotgun (WGS) entry which is preliminary data.</text>
</comment>
<dbReference type="AlphaFoldDB" id="A0A510XXS9"/>
<gene>
    <name evidence="6" type="ORF">PES01_26880</name>
</gene>
<dbReference type="OrthoDB" id="5588236at2"/>
<evidence type="ECO:0000256" key="2">
    <source>
        <dbReference type="ARBA" id="ARBA00023136"/>
    </source>
</evidence>
<evidence type="ECO:0000313" key="6">
    <source>
        <dbReference type="EMBL" id="GEK55843.1"/>
    </source>
</evidence>
<evidence type="ECO:0000313" key="7">
    <source>
        <dbReference type="Proteomes" id="UP000321419"/>
    </source>
</evidence>
<dbReference type="Proteomes" id="UP000321419">
    <property type="component" value="Unassembled WGS sequence"/>
</dbReference>
<keyword evidence="3" id="KW-0564">Palmitate</keyword>
<dbReference type="InterPro" id="IPR018660">
    <property type="entry name" value="MliC"/>
</dbReference>
<keyword evidence="2" id="KW-0472">Membrane</keyword>
<keyword evidence="1" id="KW-0732">Signal</keyword>
<evidence type="ECO:0000256" key="4">
    <source>
        <dbReference type="ARBA" id="ARBA00023288"/>
    </source>
</evidence>
<dbReference type="SUPFAM" id="SSF141488">
    <property type="entry name" value="YdhA-like"/>
    <property type="match status" value="1"/>
</dbReference>
<dbReference type="Gene3D" id="2.40.128.200">
    <property type="match status" value="1"/>
</dbReference>
<dbReference type="Pfam" id="PF09864">
    <property type="entry name" value="MliC"/>
    <property type="match status" value="1"/>
</dbReference>
<protein>
    <recommendedName>
        <fullName evidence="5">C-type lysozyme inhibitor domain-containing protein</fullName>
    </recommendedName>
</protein>
<keyword evidence="7" id="KW-1185">Reference proteome</keyword>
<keyword evidence="4" id="KW-0449">Lipoprotein</keyword>
<dbReference type="EMBL" id="BJUM01000027">
    <property type="protein sequence ID" value="GEK55843.1"/>
    <property type="molecule type" value="Genomic_DNA"/>
</dbReference>
<dbReference type="RefSeq" id="WP_089346311.1">
    <property type="nucleotide sequence ID" value="NZ_BJUM01000027.1"/>
</dbReference>
<sequence length="97" mass="10795">MKALGVIFIGMFFLSACDNESTSTRYLCNNHAVELTTQNEAATLTLNEQAYSLTKEPSASGAKYISERVLFWSKANEAMLFISGNKYRCKLTNANLQ</sequence>
<accession>A0A510XXS9</accession>
<evidence type="ECO:0000259" key="5">
    <source>
        <dbReference type="Pfam" id="PF09864"/>
    </source>
</evidence>